<dbReference type="Proteomes" id="UP000321776">
    <property type="component" value="Unassembled WGS sequence"/>
</dbReference>
<gene>
    <name evidence="4" type="ORF">FRZ40_32305</name>
</gene>
<dbReference type="PANTHER" id="PTHR43861:SF1">
    <property type="entry name" value="TRANS-ACONITATE 2-METHYLTRANSFERASE"/>
    <property type="match status" value="1"/>
</dbReference>
<evidence type="ECO:0000313" key="4">
    <source>
        <dbReference type="EMBL" id="TXC79106.1"/>
    </source>
</evidence>
<dbReference type="EMBL" id="VOQS01000005">
    <property type="protein sequence ID" value="TXC79106.1"/>
    <property type="molecule type" value="Genomic_DNA"/>
</dbReference>
<sequence length="245" mass="27830">MYNLFDTFARRYDWHTPPDHYFRDHELVISLAAEYGPDARLLDVGCGTGVLISKAIAAGIQASGFDASADMVEVARGRIKKDAVWVQRMQELDQRDCYDLVVSLSWCVHYCADRNELQDVVERMYRSLRPGGRLLLQVAHADNLSNEWLEDREMGPAGLPDDVVLRFRFRTAPGRSDVMLADYGFVCHSLGEAFSETHELNVANAIEIADMLHVSRYDDVQIWDSWKRDPFASSGNVFVTGLRRP</sequence>
<name>A0A5C6V3H5_9BURK</name>
<keyword evidence="1 4" id="KW-0489">Methyltransferase</keyword>
<dbReference type="RefSeq" id="WP_147236925.1">
    <property type="nucleotide sequence ID" value="NZ_VOQS01000005.1"/>
</dbReference>
<evidence type="ECO:0000313" key="5">
    <source>
        <dbReference type="Proteomes" id="UP000321776"/>
    </source>
</evidence>
<dbReference type="InterPro" id="IPR041698">
    <property type="entry name" value="Methyltransf_25"/>
</dbReference>
<proteinExistence type="predicted"/>
<dbReference type="AlphaFoldDB" id="A0A5C6V3H5"/>
<dbReference type="Pfam" id="PF13649">
    <property type="entry name" value="Methyltransf_25"/>
    <property type="match status" value="1"/>
</dbReference>
<dbReference type="GO" id="GO:0008168">
    <property type="term" value="F:methyltransferase activity"/>
    <property type="evidence" value="ECO:0007669"/>
    <property type="project" value="UniProtKB-KW"/>
</dbReference>
<dbReference type="PANTHER" id="PTHR43861">
    <property type="entry name" value="TRANS-ACONITATE 2-METHYLTRANSFERASE-RELATED"/>
    <property type="match status" value="1"/>
</dbReference>
<evidence type="ECO:0000259" key="3">
    <source>
        <dbReference type="Pfam" id="PF13649"/>
    </source>
</evidence>
<dbReference type="Gene3D" id="3.40.50.150">
    <property type="entry name" value="Vaccinia Virus protein VP39"/>
    <property type="match status" value="1"/>
</dbReference>
<dbReference type="CDD" id="cd02440">
    <property type="entry name" value="AdoMet_MTases"/>
    <property type="match status" value="1"/>
</dbReference>
<protein>
    <submittedName>
        <fullName evidence="4">Class I SAM-dependent methyltransferase</fullName>
    </submittedName>
</protein>
<dbReference type="GO" id="GO:0032259">
    <property type="term" value="P:methylation"/>
    <property type="evidence" value="ECO:0007669"/>
    <property type="project" value="UniProtKB-KW"/>
</dbReference>
<accession>A0A5C6V3H5</accession>
<organism evidence="4 5">
    <name type="scientific">Paraburkholderia azotifigens</name>
    <dbReference type="NCBI Taxonomy" id="2057004"/>
    <lineage>
        <taxon>Bacteria</taxon>
        <taxon>Pseudomonadati</taxon>
        <taxon>Pseudomonadota</taxon>
        <taxon>Betaproteobacteria</taxon>
        <taxon>Burkholderiales</taxon>
        <taxon>Burkholderiaceae</taxon>
        <taxon>Paraburkholderia</taxon>
    </lineage>
</organism>
<feature type="domain" description="Methyltransferase" evidence="3">
    <location>
        <begin position="42"/>
        <end position="132"/>
    </location>
</feature>
<reference evidence="4 5" key="1">
    <citation type="journal article" date="2018" name="Int. J. Syst. Evol. Microbiol.">
        <title>Paraburkholderia azotifigens sp. nov., a nitrogen-fixing bacterium isolated from paddy soil.</title>
        <authorList>
            <person name="Choi G.M."/>
            <person name="Im W.T."/>
        </authorList>
    </citation>
    <scope>NUCLEOTIDE SEQUENCE [LARGE SCALE GENOMIC DNA]</scope>
    <source>
        <strain evidence="4 5">NF 2-5-3</strain>
    </source>
</reference>
<keyword evidence="2 4" id="KW-0808">Transferase</keyword>
<dbReference type="SUPFAM" id="SSF53335">
    <property type="entry name" value="S-adenosyl-L-methionine-dependent methyltransferases"/>
    <property type="match status" value="1"/>
</dbReference>
<evidence type="ECO:0000256" key="2">
    <source>
        <dbReference type="ARBA" id="ARBA00022679"/>
    </source>
</evidence>
<evidence type="ECO:0000256" key="1">
    <source>
        <dbReference type="ARBA" id="ARBA00022603"/>
    </source>
</evidence>
<comment type="caution">
    <text evidence="4">The sequence shown here is derived from an EMBL/GenBank/DDBJ whole genome shotgun (WGS) entry which is preliminary data.</text>
</comment>
<dbReference type="InterPro" id="IPR029063">
    <property type="entry name" value="SAM-dependent_MTases_sf"/>
</dbReference>